<reference evidence="2 3" key="1">
    <citation type="submission" date="2020-08" db="EMBL/GenBank/DDBJ databases">
        <title>Genome public.</title>
        <authorList>
            <person name="Liu C."/>
            <person name="Sun Q."/>
        </authorList>
    </citation>
    <scope>NUCLEOTIDE SEQUENCE [LARGE SCALE GENOMIC DNA]</scope>
    <source>
        <strain evidence="2 3">NSJ-56</strain>
    </source>
</reference>
<dbReference type="EMBL" id="JACOOH010000003">
    <property type="protein sequence ID" value="MBC5621088.1"/>
    <property type="molecule type" value="Genomic_DNA"/>
</dbReference>
<sequence>MTEETEDNRTIGDTFPCECCGAVLKYKPGTTFLHCEYCGADTPIQTKVVVNINELDYMQHIRHVEELNTRNTNIIKCRKCGAESTFDENVKSMECPYCGTPLIEADAHYERLFKPSYLLPFQISGKEIDACLHKWLRKLWFAPGNLKQQARCSEKMQGVYIPCWTYDAQTETQYTGQRGVTYTTSVGTGKNRRTVIRTAWSYRDGNISLFFDDVMVPASKLIASGTVAKIEDWDTENLVEMDNRFLSGFITEKYIINLTQGFEIAQGKMATQIDSAIRRDIGGDKQRILSKNTRYDNIKFKLILLPVYMSSYLYGKKVYHFFVNGRTGEVTGDRPYSTLKIVFTILLGLLLIGGIIYYNR</sequence>
<evidence type="ECO:0000313" key="3">
    <source>
        <dbReference type="Proteomes" id="UP000646484"/>
    </source>
</evidence>
<gene>
    <name evidence="2" type="ORF">H8S64_08260</name>
</gene>
<keyword evidence="1" id="KW-1133">Transmembrane helix</keyword>
<keyword evidence="1" id="KW-0472">Membrane</keyword>
<proteinExistence type="predicted"/>
<feature type="transmembrane region" description="Helical" evidence="1">
    <location>
        <begin position="298"/>
        <end position="315"/>
    </location>
</feature>
<evidence type="ECO:0008006" key="4">
    <source>
        <dbReference type="Google" id="ProtNLM"/>
    </source>
</evidence>
<keyword evidence="1" id="KW-0812">Transmembrane</keyword>
<comment type="caution">
    <text evidence="2">The sequence shown here is derived from an EMBL/GenBank/DDBJ whole genome shotgun (WGS) entry which is preliminary data.</text>
</comment>
<dbReference type="RefSeq" id="WP_186975699.1">
    <property type="nucleotide sequence ID" value="NZ_JACOOH010000003.1"/>
</dbReference>
<accession>A0ABR7CZI6</accession>
<dbReference type="PANTHER" id="PTHR37826:SF3">
    <property type="entry name" value="J DOMAIN-CONTAINING PROTEIN"/>
    <property type="match status" value="1"/>
</dbReference>
<keyword evidence="3" id="KW-1185">Reference proteome</keyword>
<evidence type="ECO:0000313" key="2">
    <source>
        <dbReference type="EMBL" id="MBC5621088.1"/>
    </source>
</evidence>
<protein>
    <recommendedName>
        <fullName evidence="4">DNA helicase PriA</fullName>
    </recommendedName>
</protein>
<organism evidence="2 3">
    <name type="scientific">Butyricimonas hominis</name>
    <dbReference type="NCBI Taxonomy" id="2763032"/>
    <lineage>
        <taxon>Bacteria</taxon>
        <taxon>Pseudomonadati</taxon>
        <taxon>Bacteroidota</taxon>
        <taxon>Bacteroidia</taxon>
        <taxon>Bacteroidales</taxon>
        <taxon>Odoribacteraceae</taxon>
        <taxon>Butyricimonas</taxon>
    </lineage>
</organism>
<name>A0ABR7CZI6_9BACT</name>
<dbReference type="Gene3D" id="2.20.28.30">
    <property type="entry name" value="RNA polymerase ii, chain L"/>
    <property type="match status" value="1"/>
</dbReference>
<dbReference type="Proteomes" id="UP000646484">
    <property type="component" value="Unassembled WGS sequence"/>
</dbReference>
<dbReference type="PANTHER" id="PTHR37826">
    <property type="entry name" value="FLOTILLIN BAND_7_5 DOMAIN PROTEIN"/>
    <property type="match status" value="1"/>
</dbReference>
<feature type="transmembrane region" description="Helical" evidence="1">
    <location>
        <begin position="335"/>
        <end position="358"/>
    </location>
</feature>
<evidence type="ECO:0000256" key="1">
    <source>
        <dbReference type="SAM" id="Phobius"/>
    </source>
</evidence>